<dbReference type="Gene3D" id="1.10.10.60">
    <property type="entry name" value="Homeodomain-like"/>
    <property type="match status" value="1"/>
</dbReference>
<dbReference type="SUPFAM" id="SSF69322">
    <property type="entry name" value="Tricorn protease domain 2"/>
    <property type="match status" value="1"/>
</dbReference>
<protein>
    <recommendedName>
        <fullName evidence="2">histidine kinase</fullName>
        <ecNumber evidence="2">2.7.13.3</ecNumber>
    </recommendedName>
</protein>
<gene>
    <name evidence="13" type="ORF">SAMN05192529_10754</name>
</gene>
<dbReference type="CDD" id="cd17574">
    <property type="entry name" value="REC_OmpR"/>
    <property type="match status" value="1"/>
</dbReference>
<dbReference type="GO" id="GO:0043565">
    <property type="term" value="F:sequence-specific DNA binding"/>
    <property type="evidence" value="ECO:0007669"/>
    <property type="project" value="InterPro"/>
</dbReference>
<dbReference type="InterPro" id="IPR018060">
    <property type="entry name" value="HTH_AraC"/>
</dbReference>
<dbReference type="InterPro" id="IPR015943">
    <property type="entry name" value="WD40/YVTN_repeat-like_dom_sf"/>
</dbReference>
<dbReference type="InterPro" id="IPR011110">
    <property type="entry name" value="Reg_prop"/>
</dbReference>
<dbReference type="InterPro" id="IPR001789">
    <property type="entry name" value="Sig_transdc_resp-reg_receiver"/>
</dbReference>
<dbReference type="InterPro" id="IPR011006">
    <property type="entry name" value="CheY-like_superfamily"/>
</dbReference>
<feature type="modified residue" description="4-aspartylphosphate" evidence="7">
    <location>
        <position position="1155"/>
    </location>
</feature>
<dbReference type="InterPro" id="IPR013783">
    <property type="entry name" value="Ig-like_fold"/>
</dbReference>
<feature type="domain" description="Response regulatory" evidence="12">
    <location>
        <begin position="1107"/>
        <end position="1222"/>
    </location>
</feature>
<dbReference type="FunFam" id="2.60.40.10:FF:000791">
    <property type="entry name" value="Two-component system sensor histidine kinase/response regulator"/>
    <property type="match status" value="1"/>
</dbReference>
<keyword evidence="13" id="KW-0808">Transferase</keyword>
<name>A0A1H3Y1E3_9BACT</name>
<keyword evidence="6" id="KW-0804">Transcription</keyword>
<dbReference type="EC" id="2.7.13.3" evidence="2"/>
<dbReference type="Pfam" id="PF07495">
    <property type="entry name" value="Y_Y_Y"/>
    <property type="match status" value="1"/>
</dbReference>
<dbReference type="PANTHER" id="PTHR43547">
    <property type="entry name" value="TWO-COMPONENT HISTIDINE KINASE"/>
    <property type="match status" value="1"/>
</dbReference>
<evidence type="ECO:0000259" key="10">
    <source>
        <dbReference type="PROSITE" id="PS01124"/>
    </source>
</evidence>
<keyword evidence="13" id="KW-0418">Kinase</keyword>
<dbReference type="Gene3D" id="3.40.50.2300">
    <property type="match status" value="1"/>
</dbReference>
<dbReference type="PANTHER" id="PTHR43547:SF2">
    <property type="entry name" value="HYBRID SIGNAL TRANSDUCTION HISTIDINE KINASE C"/>
    <property type="match status" value="1"/>
</dbReference>
<keyword evidence="14" id="KW-1185">Reference proteome</keyword>
<dbReference type="PROSITE" id="PS01124">
    <property type="entry name" value="HTH_ARAC_FAMILY_2"/>
    <property type="match status" value="1"/>
</dbReference>
<dbReference type="SMART" id="SM00387">
    <property type="entry name" value="HATPase_c"/>
    <property type="match status" value="1"/>
</dbReference>
<dbReference type="InterPro" id="IPR003594">
    <property type="entry name" value="HATPase_dom"/>
</dbReference>
<keyword evidence="4" id="KW-0805">Transcription regulation</keyword>
<evidence type="ECO:0000256" key="1">
    <source>
        <dbReference type="ARBA" id="ARBA00000085"/>
    </source>
</evidence>
<dbReference type="SMART" id="SM00388">
    <property type="entry name" value="HisKA"/>
    <property type="match status" value="1"/>
</dbReference>
<dbReference type="RefSeq" id="WP_091396046.1">
    <property type="nucleotide sequence ID" value="NZ_FNQY01000007.1"/>
</dbReference>
<feature type="region of interest" description="Disordered" evidence="8">
    <location>
        <begin position="1063"/>
        <end position="1089"/>
    </location>
</feature>
<dbReference type="Proteomes" id="UP000199041">
    <property type="component" value="Unassembled WGS sequence"/>
</dbReference>
<dbReference type="InterPro" id="IPR005467">
    <property type="entry name" value="His_kinase_dom"/>
</dbReference>
<dbReference type="SMART" id="SM00448">
    <property type="entry name" value="REC"/>
    <property type="match status" value="1"/>
</dbReference>
<dbReference type="GO" id="GO:0000155">
    <property type="term" value="F:phosphorelay sensor kinase activity"/>
    <property type="evidence" value="ECO:0007669"/>
    <property type="project" value="InterPro"/>
</dbReference>
<feature type="domain" description="HTH araC/xylS-type" evidence="10">
    <location>
        <begin position="1254"/>
        <end position="1352"/>
    </location>
</feature>
<evidence type="ECO:0000259" key="11">
    <source>
        <dbReference type="PROSITE" id="PS50109"/>
    </source>
</evidence>
<dbReference type="SUPFAM" id="SSF63829">
    <property type="entry name" value="Calcium-dependent phosphotriesterase"/>
    <property type="match status" value="2"/>
</dbReference>
<sequence>MKSLFYLWILFGLIAVARAQDIQFRKLTSNQGLSHNTVYGICQDDKGQMWFATREGLDRYDSYQIKNYYIKDSLPGISPDKIGALLCDHDSIYIATEDGLYIYNQQSDQISRSRALKQKLSVLCLLKAGKVLFVGGTTGLFKLEAGKSEAITQPNLTVRAMEQLGPDRFLISIGNQIRVIDGQGKTIKMFDGQSFTPLSIPNFDVYNMYKDQAGFVWLCTNYGLYYYDINQQSFIRLHFSARDTREISTVRAIASDGKDLLYIGTENGLYIYHRSTGQAENYGQSFDNNAKKLNDKAIYSAFIARDGSVWLGTYFGGINYIPSNTYAFERIMPQDNGGGVSGKAVSQMMEDSSHQIWIGTEDGGITIYDPLKDQYSYINKTSRPFYLGINNVHAIHSDGMGDIWVGTFLGGLHRFDLKNKTTTIYTNKPGDSTSLSSDNVYAVYRDSRGTLWIGTQNGVNIFDYPKGRFKHFRSDVFSYKFIYDIGEDQNGDIWFCTRFDGIYRYNPMGGTLNHYGATGPHPVLTSNQIISFYKDSKSNLWFGTLGGGILRFDFQKDTFKSYTTAEGLPNNNVYGILEDGAGYVWLTTNRGLSKYSPETDRFINYNNKYGLPSNQFNFKSYLKTKDGTLYFGSINGLLFFHPEKIAARHPLVPLIFTDFQLFNKTVVPAEGAVLHRQIDYTRNIYLNYNQNVFTINYAAIDYANPGSTHYAYYLKGFEDKWNYVDGKNSVTYTNLSPGSYTFYVVALSADGALQSVQRSIDIIVRPPFYRTKLAYLGYFLLLLLLIWLYTRFIRFLHQKKMEVLIERIEKEKTKELTQNRLNFFTFISHEFKTPLTLILASIEKLISEKGDALKNNKELAGIKNSASVLFKLIQQLMEFRKVETGHNSVQLSRADIVGFLREATAYFDTMAISKGIDLQFSASCPELFAYFDKDKLEKILFNILSNAIKNTQKGKITLRVDCLSGRTETEDLEPASTQITTKRDAAIAISVIDTGQGMTRSELKNIFNPFYKAPDSELGSGIGLSLVHSLVQYLNGVIAIESEVQKGTTISIKLPVVLKLEEKQPKKDMAPHKEGPSRADNNKLSLPEKRLTPENPAAIITEAKRYTLLIVEDNKELMVFLSNHFANFYHVISALNGQSALRKIAKLPPDIIISDVKMPKMDGIELCRHIKNNPKLSYLPVILLSEWESDEKRVTGLNTGADAYLGKPFNLKELELLVSNMIKSRVKLREHVISISELAIDHLPTNNKNQEFLTNLSNLLEKRFQDSDFTIENMARDLNMSRTSLHLHLKKSMGKSASELLNEYRLKRAAVMLENDMPINEAAYACGYNDPNYFSRVFKKYYGQTPAKYREQAKAEK</sequence>
<evidence type="ECO:0000256" key="6">
    <source>
        <dbReference type="ARBA" id="ARBA00023163"/>
    </source>
</evidence>
<dbReference type="Pfam" id="PF02518">
    <property type="entry name" value="HATPase_c"/>
    <property type="match status" value="1"/>
</dbReference>
<proteinExistence type="predicted"/>
<dbReference type="Gene3D" id="1.10.287.130">
    <property type="match status" value="1"/>
</dbReference>
<evidence type="ECO:0000256" key="4">
    <source>
        <dbReference type="ARBA" id="ARBA00023015"/>
    </source>
</evidence>
<keyword evidence="3 7" id="KW-0597">Phosphoprotein</keyword>
<accession>A0A1H3Y1E3</accession>
<dbReference type="InterPro" id="IPR011123">
    <property type="entry name" value="Y_Y_Y"/>
</dbReference>
<dbReference type="InterPro" id="IPR003661">
    <property type="entry name" value="HisK_dim/P_dom"/>
</dbReference>
<comment type="catalytic activity">
    <reaction evidence="1">
        <text>ATP + protein L-histidine = ADP + protein N-phospho-L-histidine.</text>
        <dbReference type="EC" id="2.7.13.3"/>
    </reaction>
</comment>
<keyword evidence="9" id="KW-0812">Transmembrane</keyword>
<organism evidence="13 14">
    <name type="scientific">Arachidicoccus rhizosphaerae</name>
    <dbReference type="NCBI Taxonomy" id="551991"/>
    <lineage>
        <taxon>Bacteria</taxon>
        <taxon>Pseudomonadati</taxon>
        <taxon>Bacteroidota</taxon>
        <taxon>Chitinophagia</taxon>
        <taxon>Chitinophagales</taxon>
        <taxon>Chitinophagaceae</taxon>
        <taxon>Arachidicoccus</taxon>
    </lineage>
</organism>
<evidence type="ECO:0000256" key="2">
    <source>
        <dbReference type="ARBA" id="ARBA00012438"/>
    </source>
</evidence>
<dbReference type="SUPFAM" id="SSF55874">
    <property type="entry name" value="ATPase domain of HSP90 chaperone/DNA topoisomerase II/histidine kinase"/>
    <property type="match status" value="1"/>
</dbReference>
<evidence type="ECO:0000256" key="7">
    <source>
        <dbReference type="PROSITE-ProRule" id="PRU00169"/>
    </source>
</evidence>
<dbReference type="Pfam" id="PF00512">
    <property type="entry name" value="HisKA"/>
    <property type="match status" value="1"/>
</dbReference>
<keyword evidence="9" id="KW-1133">Transmembrane helix</keyword>
<dbReference type="InterPro" id="IPR009057">
    <property type="entry name" value="Homeodomain-like_sf"/>
</dbReference>
<dbReference type="Gene3D" id="3.30.565.10">
    <property type="entry name" value="Histidine kinase-like ATPase, C-terminal domain"/>
    <property type="match status" value="1"/>
</dbReference>
<dbReference type="PROSITE" id="PS50109">
    <property type="entry name" value="HIS_KIN"/>
    <property type="match status" value="1"/>
</dbReference>
<evidence type="ECO:0000256" key="3">
    <source>
        <dbReference type="ARBA" id="ARBA00022553"/>
    </source>
</evidence>
<evidence type="ECO:0000256" key="8">
    <source>
        <dbReference type="SAM" id="MobiDB-lite"/>
    </source>
</evidence>
<dbReference type="Pfam" id="PF00072">
    <property type="entry name" value="Response_reg"/>
    <property type="match status" value="1"/>
</dbReference>
<evidence type="ECO:0000313" key="13">
    <source>
        <dbReference type="EMBL" id="SEA05555.1"/>
    </source>
</evidence>
<dbReference type="SUPFAM" id="SSF46689">
    <property type="entry name" value="Homeodomain-like"/>
    <property type="match status" value="1"/>
</dbReference>
<dbReference type="Gene3D" id="2.60.40.10">
    <property type="entry name" value="Immunoglobulins"/>
    <property type="match status" value="1"/>
</dbReference>
<dbReference type="InterPro" id="IPR004358">
    <property type="entry name" value="Sig_transdc_His_kin-like_C"/>
</dbReference>
<dbReference type="SMART" id="SM00342">
    <property type="entry name" value="HTH_ARAC"/>
    <property type="match status" value="1"/>
</dbReference>
<dbReference type="SUPFAM" id="SSF52172">
    <property type="entry name" value="CheY-like"/>
    <property type="match status" value="1"/>
</dbReference>
<dbReference type="CDD" id="cd00082">
    <property type="entry name" value="HisKA"/>
    <property type="match status" value="1"/>
</dbReference>
<evidence type="ECO:0000313" key="14">
    <source>
        <dbReference type="Proteomes" id="UP000199041"/>
    </source>
</evidence>
<dbReference type="Pfam" id="PF12833">
    <property type="entry name" value="HTH_18"/>
    <property type="match status" value="1"/>
</dbReference>
<dbReference type="InterPro" id="IPR036097">
    <property type="entry name" value="HisK_dim/P_sf"/>
</dbReference>
<keyword evidence="9" id="KW-0472">Membrane</keyword>
<dbReference type="OrthoDB" id="9809670at2"/>
<evidence type="ECO:0000256" key="5">
    <source>
        <dbReference type="ARBA" id="ARBA00023125"/>
    </source>
</evidence>
<dbReference type="GO" id="GO:0003700">
    <property type="term" value="F:DNA-binding transcription factor activity"/>
    <property type="evidence" value="ECO:0007669"/>
    <property type="project" value="InterPro"/>
</dbReference>
<dbReference type="EMBL" id="FNQY01000007">
    <property type="protein sequence ID" value="SEA05555.1"/>
    <property type="molecule type" value="Genomic_DNA"/>
</dbReference>
<dbReference type="PRINTS" id="PR00344">
    <property type="entry name" value="BCTRLSENSOR"/>
</dbReference>
<dbReference type="PROSITE" id="PS00041">
    <property type="entry name" value="HTH_ARAC_FAMILY_1"/>
    <property type="match status" value="1"/>
</dbReference>
<keyword evidence="5" id="KW-0238">DNA-binding</keyword>
<dbReference type="InterPro" id="IPR018062">
    <property type="entry name" value="HTH_AraC-typ_CS"/>
</dbReference>
<dbReference type="PROSITE" id="PS50110">
    <property type="entry name" value="RESPONSE_REGULATORY"/>
    <property type="match status" value="1"/>
</dbReference>
<feature type="domain" description="Histidine kinase" evidence="11">
    <location>
        <begin position="826"/>
        <end position="1058"/>
    </location>
</feature>
<feature type="transmembrane region" description="Helical" evidence="9">
    <location>
        <begin position="773"/>
        <end position="790"/>
    </location>
</feature>
<dbReference type="Gene3D" id="2.130.10.10">
    <property type="entry name" value="YVTN repeat-like/Quinoprotein amine dehydrogenase"/>
    <property type="match status" value="2"/>
</dbReference>
<dbReference type="STRING" id="551991.SAMN05192529_10754"/>
<dbReference type="InterPro" id="IPR036890">
    <property type="entry name" value="HATPase_C_sf"/>
</dbReference>
<evidence type="ECO:0000259" key="12">
    <source>
        <dbReference type="PROSITE" id="PS50110"/>
    </source>
</evidence>
<reference evidence="13 14" key="1">
    <citation type="submission" date="2016-10" db="EMBL/GenBank/DDBJ databases">
        <authorList>
            <person name="de Groot N.N."/>
        </authorList>
    </citation>
    <scope>NUCLEOTIDE SEQUENCE [LARGE SCALE GENOMIC DNA]</scope>
    <source>
        <strain evidence="13 14">Vu-144</strain>
    </source>
</reference>
<dbReference type="SUPFAM" id="SSF47384">
    <property type="entry name" value="Homodimeric domain of signal transducing histidine kinase"/>
    <property type="match status" value="1"/>
</dbReference>
<dbReference type="Pfam" id="PF07494">
    <property type="entry name" value="Reg_prop"/>
    <property type="match status" value="4"/>
</dbReference>
<evidence type="ECO:0000256" key="9">
    <source>
        <dbReference type="SAM" id="Phobius"/>
    </source>
</evidence>